<dbReference type="Proteomes" id="UP000468735">
    <property type="component" value="Unassembled WGS sequence"/>
</dbReference>
<accession>A0A6H9Z0E9</accession>
<dbReference type="RefSeq" id="WP_151559864.1">
    <property type="nucleotide sequence ID" value="NZ_WBMT01000004.1"/>
</dbReference>
<keyword evidence="2" id="KW-0732">Signal</keyword>
<organism evidence="3 4">
    <name type="scientific">Actinomadura rudentiformis</name>
    <dbReference type="NCBI Taxonomy" id="359158"/>
    <lineage>
        <taxon>Bacteria</taxon>
        <taxon>Bacillati</taxon>
        <taxon>Actinomycetota</taxon>
        <taxon>Actinomycetes</taxon>
        <taxon>Streptosporangiales</taxon>
        <taxon>Thermomonosporaceae</taxon>
        <taxon>Actinomadura</taxon>
    </lineage>
</organism>
<feature type="signal peptide" evidence="2">
    <location>
        <begin position="1"/>
        <end position="27"/>
    </location>
</feature>
<dbReference type="PROSITE" id="PS51257">
    <property type="entry name" value="PROKAR_LIPOPROTEIN"/>
    <property type="match status" value="1"/>
</dbReference>
<evidence type="ECO:0000256" key="1">
    <source>
        <dbReference type="SAM" id="MobiDB-lite"/>
    </source>
</evidence>
<comment type="caution">
    <text evidence="3">The sequence shown here is derived from an EMBL/GenBank/DDBJ whole genome shotgun (WGS) entry which is preliminary data.</text>
</comment>
<keyword evidence="4" id="KW-1185">Reference proteome</keyword>
<dbReference type="AlphaFoldDB" id="A0A6H9Z0E9"/>
<dbReference type="OrthoDB" id="3477503at2"/>
<dbReference type="EMBL" id="WBMT01000004">
    <property type="protein sequence ID" value="KAB2350185.1"/>
    <property type="molecule type" value="Genomic_DNA"/>
</dbReference>
<reference evidence="3 4" key="1">
    <citation type="submission" date="2019-09" db="EMBL/GenBank/DDBJ databases">
        <title>Actinomadura physcomitrii sp. nov., a novel actinomycete isolated from moss [Physcomitrium sphaericum (Ludw) Fuernr].</title>
        <authorList>
            <person name="Zhuang X."/>
            <person name="Liu C."/>
        </authorList>
    </citation>
    <scope>NUCLEOTIDE SEQUENCE [LARGE SCALE GENOMIC DNA]</scope>
    <source>
        <strain evidence="3 4">HMC1</strain>
    </source>
</reference>
<feature type="region of interest" description="Disordered" evidence="1">
    <location>
        <begin position="71"/>
        <end position="90"/>
    </location>
</feature>
<evidence type="ECO:0000313" key="3">
    <source>
        <dbReference type="EMBL" id="KAB2350185.1"/>
    </source>
</evidence>
<protein>
    <submittedName>
        <fullName evidence="3">Uncharacterized protein</fullName>
    </submittedName>
</protein>
<sequence>MKKLLRTAVVGAGVATACLTLAQPALANSFSKAVGDGTVSYKDDTDQFCAHAYNTEGLRSVTVKLTPVNGSGPSHHWTDKNVNYSSGGTSGPTCRSLATAYEDTQYRAQIWSYWGERGTTVSRGTVTFNS</sequence>
<evidence type="ECO:0000313" key="4">
    <source>
        <dbReference type="Proteomes" id="UP000468735"/>
    </source>
</evidence>
<name>A0A6H9Z0E9_9ACTN</name>
<feature type="compositionally biased region" description="Polar residues" evidence="1">
    <location>
        <begin position="80"/>
        <end position="90"/>
    </location>
</feature>
<gene>
    <name evidence="3" type="ORF">F8566_10350</name>
</gene>
<evidence type="ECO:0000256" key="2">
    <source>
        <dbReference type="SAM" id="SignalP"/>
    </source>
</evidence>
<proteinExistence type="predicted"/>
<feature type="chain" id="PRO_5026223835" evidence="2">
    <location>
        <begin position="28"/>
        <end position="130"/>
    </location>
</feature>